<gene>
    <name evidence="3" type="ordered locus">SELR_25420</name>
</gene>
<evidence type="ECO:0000256" key="1">
    <source>
        <dbReference type="SAM" id="MobiDB-lite"/>
    </source>
</evidence>
<dbReference type="Pfam" id="PF09524">
    <property type="entry name" value="Phg_2220_C"/>
    <property type="match status" value="1"/>
</dbReference>
<feature type="region of interest" description="Disordered" evidence="1">
    <location>
        <begin position="108"/>
        <end position="151"/>
    </location>
</feature>
<organism evidence="3 4">
    <name type="scientific">Selenomonas ruminantium subsp. lactilytica (strain NBRC 103574 / TAM6421)</name>
    <dbReference type="NCBI Taxonomy" id="927704"/>
    <lineage>
        <taxon>Bacteria</taxon>
        <taxon>Bacillati</taxon>
        <taxon>Bacillota</taxon>
        <taxon>Negativicutes</taxon>
        <taxon>Selenomonadales</taxon>
        <taxon>Selenomonadaceae</taxon>
        <taxon>Selenomonas</taxon>
    </lineage>
</organism>
<feature type="domain" description="Phage conserved hypothetical protein C-terminal" evidence="2">
    <location>
        <begin position="280"/>
        <end position="351"/>
    </location>
</feature>
<accession>I0GU13</accession>
<dbReference type="NCBIfam" id="TIGR02220">
    <property type="entry name" value="phg_TIGR02220"/>
    <property type="match status" value="1"/>
</dbReference>
<protein>
    <submittedName>
        <fullName evidence="3">Putative phage protein</fullName>
    </submittedName>
</protein>
<feature type="compositionally biased region" description="Basic and acidic residues" evidence="1">
    <location>
        <begin position="124"/>
        <end position="140"/>
    </location>
</feature>
<evidence type="ECO:0000313" key="3">
    <source>
        <dbReference type="EMBL" id="BAL84250.1"/>
    </source>
</evidence>
<dbReference type="InterPro" id="IPR011741">
    <property type="entry name" value="Phg_2220_C"/>
</dbReference>
<dbReference type="AlphaFoldDB" id="I0GU13"/>
<dbReference type="EMBL" id="AP012292">
    <property type="protein sequence ID" value="BAL84250.1"/>
    <property type="molecule type" value="Genomic_DNA"/>
</dbReference>
<feature type="compositionally biased region" description="Polar residues" evidence="1">
    <location>
        <begin position="108"/>
        <end position="123"/>
    </location>
</feature>
<dbReference type="KEGG" id="sri:SELR_25420"/>
<evidence type="ECO:0000259" key="2">
    <source>
        <dbReference type="Pfam" id="PF09524"/>
    </source>
</evidence>
<dbReference type="eggNOG" id="ENOG5032758">
    <property type="taxonomic scope" value="Bacteria"/>
</dbReference>
<dbReference type="Proteomes" id="UP000007887">
    <property type="component" value="Chromosome"/>
</dbReference>
<name>I0GU13_SELRL</name>
<evidence type="ECO:0000313" key="4">
    <source>
        <dbReference type="Proteomes" id="UP000007887"/>
    </source>
</evidence>
<dbReference type="PATRIC" id="fig|927704.6.peg.2626"/>
<dbReference type="HOGENOM" id="CLU_731366_0_0_9"/>
<proteinExistence type="predicted"/>
<dbReference type="RefSeq" id="WP_014425669.1">
    <property type="nucleotide sequence ID" value="NC_017068.1"/>
</dbReference>
<sequence length="378" mass="43614">MDVKGLFIPAVVLPQRELTPISKMIYGLISFREQGSYGACTESAANMADILGVSTITIKREVAALEKNGYITKVVSSGKGWKLKTSNKMIPVSNCYQYQNDTAPVSESYRTSINPIPHQYQNDTQRKEKETREDTREETKKRRGKKAPSWIPFSSLPDGEVKEALVEYAKVRKGGKSPIKTARQEKLLLNKLQELAPDDNTKQVKIINEAIMRGWLSFYPLKEDNEAVTQRKKGGERSESFKQLLADIEEVKNRPKPWEVQKDGDDKNEKGVPPYLIEEIVVYLNFKADKHYDHTEKETVKLITDLFNSGYTKEDIKKVIEIKAAKWIGTKCEQYLRPQTLFRADKFKEYVKEKKPAYLDYDSNEDQMMEYNRRFNLD</sequence>
<dbReference type="OrthoDB" id="1667428at2"/>
<reference evidence="3 4" key="1">
    <citation type="submission" date="2011-10" db="EMBL/GenBank/DDBJ databases">
        <title>Whole genome sequence of Selenomonas ruminantium subsp. lactilytica TAM6421.</title>
        <authorList>
            <person name="Oguchi A."/>
            <person name="Ankai A."/>
            <person name="Kaneko J."/>
            <person name="Yamada-Narita S."/>
            <person name="Fukui S."/>
            <person name="Takahashi M."/>
            <person name="Onodera T."/>
            <person name="Kojima S."/>
            <person name="Fushimi T."/>
            <person name="Abe N."/>
            <person name="Kamio Y."/>
            <person name="Yamazaki S."/>
            <person name="Fujita N."/>
        </authorList>
    </citation>
    <scope>NUCLEOTIDE SEQUENCE [LARGE SCALE GENOMIC DNA]</scope>
    <source>
        <strain evidence="4">NBRC 103574 / TAM6421</strain>
    </source>
</reference>